<accession>A0ABU5QBJ6</accession>
<proteinExistence type="predicted"/>
<dbReference type="Gene3D" id="3.40.1420.30">
    <property type="match status" value="1"/>
</dbReference>
<keyword evidence="3" id="KW-1185">Reference proteome</keyword>
<comment type="caution">
    <text evidence="2">The sequence shown here is derived from an EMBL/GenBank/DDBJ whole genome shotgun (WGS) entry which is preliminary data.</text>
</comment>
<dbReference type="Gene3D" id="3.10.450.360">
    <property type="match status" value="1"/>
</dbReference>
<name>A0ABU5QBJ6_9BACT</name>
<reference evidence="2 3" key="1">
    <citation type="submission" date="2023-12" db="EMBL/GenBank/DDBJ databases">
        <title>Novel species of the genus Arcicella isolated from rivers.</title>
        <authorList>
            <person name="Lu H."/>
        </authorList>
    </citation>
    <scope>NUCLEOTIDE SEQUENCE [LARGE SCALE GENOMIC DNA]</scope>
    <source>
        <strain evidence="2 3">KCTC 23307</strain>
    </source>
</reference>
<feature type="domain" description="Putative beta-lactamase-inhibitor-like PepSY-like" evidence="1">
    <location>
        <begin position="100"/>
        <end position="158"/>
    </location>
</feature>
<dbReference type="Pfam" id="PF11396">
    <property type="entry name" value="PepSY_like"/>
    <property type="match status" value="2"/>
</dbReference>
<organism evidence="2 3">
    <name type="scientific">Arcicella rigui</name>
    <dbReference type="NCBI Taxonomy" id="797020"/>
    <lineage>
        <taxon>Bacteria</taxon>
        <taxon>Pseudomonadati</taxon>
        <taxon>Bacteroidota</taxon>
        <taxon>Cytophagia</taxon>
        <taxon>Cytophagales</taxon>
        <taxon>Flectobacillaceae</taxon>
        <taxon>Arcicella</taxon>
    </lineage>
</organism>
<feature type="domain" description="Putative beta-lactamase-inhibitor-like PepSY-like" evidence="1">
    <location>
        <begin position="248"/>
        <end position="309"/>
    </location>
</feature>
<protein>
    <submittedName>
        <fullName evidence="2">PepSY-like domain-containing protein</fullName>
    </submittedName>
</protein>
<evidence type="ECO:0000313" key="3">
    <source>
        <dbReference type="Proteomes" id="UP001302949"/>
    </source>
</evidence>
<dbReference type="Proteomes" id="UP001302949">
    <property type="component" value="Unassembled WGS sequence"/>
</dbReference>
<dbReference type="EMBL" id="JAYFUM010000014">
    <property type="protein sequence ID" value="MEA5139947.1"/>
    <property type="molecule type" value="Genomic_DNA"/>
</dbReference>
<dbReference type="InterPro" id="IPR021533">
    <property type="entry name" value="PepSY-like"/>
</dbReference>
<dbReference type="RefSeq" id="WP_323297106.1">
    <property type="nucleotide sequence ID" value="NZ_JAYFUM010000014.1"/>
</dbReference>
<dbReference type="PROSITE" id="PS51257">
    <property type="entry name" value="PROKAR_LIPOPROTEIN"/>
    <property type="match status" value="1"/>
</dbReference>
<gene>
    <name evidence="2" type="ORF">VB248_12415</name>
</gene>
<dbReference type="SUPFAM" id="SSF160574">
    <property type="entry name" value="BT0923-like"/>
    <property type="match status" value="2"/>
</dbReference>
<sequence>MKKIFFVACSLLFVGLLSSCKEELESIQAQNQSQTDATSAAKVSAVIKQDYPTAANIVVSTIDSSKVYGCDFTVNGVSHEATVSSNGKILSTYSVTDDSTKVTLPEAIKTYLNTNYAGYKFEKIAVGKDANGAVSYKVLIEYKDQKVTLLFDATGTLVATFTEPKGQKSGKTPKTYSATLTDLPANIQSQLSGYDFVGAVIKTNSDATKTYFVAAKKGEVLYELTFDNNGVLTKTNEVKLKLPKLSDKYLSESDLPQVIKDYISSNYADWKFEKGVVVTKDSVVSNYIVAISKSGKYTTLTFDGSGKIISVNAPKSPDFPKFEDKAITSSELPQVITDYLNKVYTGWSLTKGSVNLKDNVIQSYLLYVTVGTNKYYVYFDKDGEFVAAKRDK</sequence>
<evidence type="ECO:0000313" key="2">
    <source>
        <dbReference type="EMBL" id="MEA5139947.1"/>
    </source>
</evidence>
<evidence type="ECO:0000259" key="1">
    <source>
        <dbReference type="Pfam" id="PF11396"/>
    </source>
</evidence>